<evidence type="ECO:0000313" key="1">
    <source>
        <dbReference type="EMBL" id="SOC58009.1"/>
    </source>
</evidence>
<reference evidence="1 2" key="1">
    <citation type="submission" date="2017-08" db="EMBL/GenBank/DDBJ databases">
        <authorList>
            <person name="de Groot N.N."/>
        </authorList>
    </citation>
    <scope>NUCLEOTIDE SEQUENCE [LARGE SCALE GENOMIC DNA]</scope>
    <source>
        <strain evidence="1 2">USBA 855</strain>
    </source>
</reference>
<proteinExistence type="predicted"/>
<sequence>MTRQPIAHIPIDIAGHSYLALANRDTHYFRAYPWEL</sequence>
<dbReference type="AlphaFoldDB" id="A0A285VVC1"/>
<dbReference type="EMBL" id="OBQJ01000012">
    <property type="protein sequence ID" value="SOC58009.1"/>
    <property type="molecule type" value="Genomic_DNA"/>
</dbReference>
<evidence type="ECO:0000313" key="2">
    <source>
        <dbReference type="Proteomes" id="UP000219023"/>
    </source>
</evidence>
<dbReference type="Proteomes" id="UP000219023">
    <property type="component" value="Unassembled WGS sequence"/>
</dbReference>
<protein>
    <submittedName>
        <fullName evidence="1">Uncharacterized protein</fullName>
    </submittedName>
</protein>
<name>A0A285VVC1_9GAMM</name>
<organism evidence="1 2">
    <name type="scientific">Chromohalobacter canadensis</name>
    <dbReference type="NCBI Taxonomy" id="141389"/>
    <lineage>
        <taxon>Bacteria</taxon>
        <taxon>Pseudomonadati</taxon>
        <taxon>Pseudomonadota</taxon>
        <taxon>Gammaproteobacteria</taxon>
        <taxon>Oceanospirillales</taxon>
        <taxon>Halomonadaceae</taxon>
        <taxon>Chromohalobacter</taxon>
    </lineage>
</organism>
<gene>
    <name evidence="1" type="ORF">SAMN05421509_11212</name>
</gene>
<accession>A0A285VVC1</accession>